<organism evidence="1 2">
    <name type="scientific">Chaenocephalus aceratus</name>
    <name type="common">Blackfin icefish</name>
    <name type="synonym">Chaenichthys aceratus</name>
    <dbReference type="NCBI Taxonomy" id="36190"/>
    <lineage>
        <taxon>Eukaryota</taxon>
        <taxon>Metazoa</taxon>
        <taxon>Chordata</taxon>
        <taxon>Craniata</taxon>
        <taxon>Vertebrata</taxon>
        <taxon>Euteleostomi</taxon>
        <taxon>Actinopterygii</taxon>
        <taxon>Neopterygii</taxon>
        <taxon>Teleostei</taxon>
        <taxon>Neoteleostei</taxon>
        <taxon>Acanthomorphata</taxon>
        <taxon>Eupercaria</taxon>
        <taxon>Perciformes</taxon>
        <taxon>Notothenioidei</taxon>
        <taxon>Channichthyidae</taxon>
        <taxon>Chaenocephalus</taxon>
    </lineage>
</organism>
<gene>
    <name evidence="1" type="ORF">KUCAC02_019120</name>
</gene>
<name>A0ACB9WCB3_CHAAC</name>
<evidence type="ECO:0000313" key="1">
    <source>
        <dbReference type="EMBL" id="KAI4810281.1"/>
    </source>
</evidence>
<dbReference type="Proteomes" id="UP001057452">
    <property type="component" value="Chromosome 17"/>
</dbReference>
<keyword evidence="2" id="KW-1185">Reference proteome</keyword>
<feature type="non-terminal residue" evidence="1">
    <location>
        <position position="85"/>
    </location>
</feature>
<dbReference type="EMBL" id="CM043801">
    <property type="protein sequence ID" value="KAI4810281.1"/>
    <property type="molecule type" value="Genomic_DNA"/>
</dbReference>
<proteinExistence type="predicted"/>
<feature type="non-terminal residue" evidence="1">
    <location>
        <position position="1"/>
    </location>
</feature>
<protein>
    <submittedName>
        <fullName evidence="1">Uncharacterized protein</fullName>
    </submittedName>
</protein>
<reference evidence="1" key="1">
    <citation type="submission" date="2022-05" db="EMBL/GenBank/DDBJ databases">
        <title>Chromosome-level genome of Chaenocephalus aceratus.</title>
        <authorList>
            <person name="Park H."/>
        </authorList>
    </citation>
    <scope>NUCLEOTIDE SEQUENCE</scope>
    <source>
        <strain evidence="1">KU_202001</strain>
    </source>
</reference>
<accession>A0ACB9WCB3</accession>
<evidence type="ECO:0000313" key="2">
    <source>
        <dbReference type="Proteomes" id="UP001057452"/>
    </source>
</evidence>
<comment type="caution">
    <text evidence="1">The sequence shown here is derived from an EMBL/GenBank/DDBJ whole genome shotgun (WGS) entry which is preliminary data.</text>
</comment>
<sequence length="85" mass="8869">QISGLAIVQLSTSPPLNLALPHPGHASPTIVLTLFLFHLPPPPLFLSLLLFAAADSLPLPEGHHLTILGATLEVIQLCTGIAVPN</sequence>